<gene>
    <name evidence="3" type="ORF">IAC79_03080</name>
</gene>
<evidence type="ECO:0000313" key="4">
    <source>
        <dbReference type="Proteomes" id="UP000886845"/>
    </source>
</evidence>
<feature type="domain" description="Resolvase/invertase-type recombinase catalytic" evidence="1">
    <location>
        <begin position="3"/>
        <end position="153"/>
    </location>
</feature>
<dbReference type="EMBL" id="DVOR01000098">
    <property type="protein sequence ID" value="HIV09084.1"/>
    <property type="molecule type" value="Genomic_DNA"/>
</dbReference>
<reference evidence="3" key="1">
    <citation type="submission" date="2020-10" db="EMBL/GenBank/DDBJ databases">
        <authorList>
            <person name="Gilroy R."/>
        </authorList>
    </citation>
    <scope>NUCLEOTIDE SEQUENCE</scope>
    <source>
        <strain evidence="3">35461</strain>
    </source>
</reference>
<dbReference type="InterPro" id="IPR050639">
    <property type="entry name" value="SSR_resolvase"/>
</dbReference>
<dbReference type="Pfam" id="PF13408">
    <property type="entry name" value="Zn_ribbon_recom"/>
    <property type="match status" value="1"/>
</dbReference>
<dbReference type="PROSITE" id="PS51737">
    <property type="entry name" value="RECOMBINASE_DNA_BIND"/>
    <property type="match status" value="1"/>
</dbReference>
<dbReference type="Proteomes" id="UP000886845">
    <property type="component" value="Unassembled WGS sequence"/>
</dbReference>
<sequence>MKRCAIYTRKSVEEGLDAEFNTLEAQRKYCEAYVANQPGWLALPERYDDGGYSGGNMNRPAMKRLLEDVDAGKVDVIVVYKVDRLSRSIVDFANLSAHLEEKGVSFVLVTQNIDTSTSMGRMQLNLLMTFAQFEREMSSDRIRDKVAAMRQRGMWTGGPRPYGYTPKERRLMVAPEEAPIVCRIFKDYVRLASPLMIARNLNAEGIPYRNGKPWAAKTIQHILHNPLYIGKVTHKGETFQGEHEALISETLWQQANDTRGVRVPVPSSRKPNVVPLLRGKLFCASCRRPMHHSLHQRGKRTYRYYVCHSTCAGDLESDRCKVSRLPADLLERKICALLQAELKQPELVAEVARESKNPNLKAVQRAVVNPVLMKELPLGERHRLMELLVRRIEVSTESVTLVLDGEALTGEEGAEEVVKTLPLHLVQASSQTTLTFKSEEIVIAPETIPILVAIQTARKWKRWLIDGTIRSVYELSQRLNYDKRYIQRRFKLAFISPRILLALLNQNVSLKVSLRKLEDIATLPWPEQEQAVGLL</sequence>
<dbReference type="InterPro" id="IPR011109">
    <property type="entry name" value="DNA_bind_recombinase_dom"/>
</dbReference>
<comment type="caution">
    <text evidence="3">The sequence shown here is derived from an EMBL/GenBank/DDBJ whole genome shotgun (WGS) entry which is preliminary data.</text>
</comment>
<dbReference type="InterPro" id="IPR038109">
    <property type="entry name" value="DNA_bind_recomb_sf"/>
</dbReference>
<dbReference type="InterPro" id="IPR025827">
    <property type="entry name" value="Zn_ribbon_recom_dom"/>
</dbReference>
<organism evidence="3 4">
    <name type="scientific">Candidatus Spyradenecus faecavium</name>
    <dbReference type="NCBI Taxonomy" id="2840947"/>
    <lineage>
        <taxon>Bacteria</taxon>
        <taxon>Pseudomonadati</taxon>
        <taxon>Lentisphaerota</taxon>
        <taxon>Lentisphaeria</taxon>
        <taxon>Lentisphaerales</taxon>
        <taxon>Lentisphaeraceae</taxon>
        <taxon>Lentisphaeraceae incertae sedis</taxon>
        <taxon>Candidatus Spyradenecus</taxon>
    </lineage>
</organism>
<dbReference type="InterPro" id="IPR006119">
    <property type="entry name" value="Resolv_N"/>
</dbReference>
<dbReference type="CDD" id="cd03768">
    <property type="entry name" value="SR_ResInv"/>
    <property type="match status" value="1"/>
</dbReference>
<dbReference type="SMART" id="SM00857">
    <property type="entry name" value="Resolvase"/>
    <property type="match status" value="1"/>
</dbReference>
<evidence type="ECO:0000259" key="2">
    <source>
        <dbReference type="PROSITE" id="PS51737"/>
    </source>
</evidence>
<dbReference type="PANTHER" id="PTHR30461">
    <property type="entry name" value="DNA-INVERTASE FROM LAMBDOID PROPHAGE"/>
    <property type="match status" value="1"/>
</dbReference>
<dbReference type="GO" id="GO:0000150">
    <property type="term" value="F:DNA strand exchange activity"/>
    <property type="evidence" value="ECO:0007669"/>
    <property type="project" value="InterPro"/>
</dbReference>
<dbReference type="AlphaFoldDB" id="A0A9D1NN63"/>
<dbReference type="GO" id="GO:0003677">
    <property type="term" value="F:DNA binding"/>
    <property type="evidence" value="ECO:0007669"/>
    <property type="project" value="InterPro"/>
</dbReference>
<dbReference type="Gene3D" id="3.40.50.1390">
    <property type="entry name" value="Resolvase, N-terminal catalytic domain"/>
    <property type="match status" value="1"/>
</dbReference>
<dbReference type="SUPFAM" id="SSF53041">
    <property type="entry name" value="Resolvase-like"/>
    <property type="match status" value="1"/>
</dbReference>
<reference evidence="3" key="2">
    <citation type="journal article" date="2021" name="PeerJ">
        <title>Extensive microbial diversity within the chicken gut microbiome revealed by metagenomics and culture.</title>
        <authorList>
            <person name="Gilroy R."/>
            <person name="Ravi A."/>
            <person name="Getino M."/>
            <person name="Pursley I."/>
            <person name="Horton D.L."/>
            <person name="Alikhan N.F."/>
            <person name="Baker D."/>
            <person name="Gharbi K."/>
            <person name="Hall N."/>
            <person name="Watson M."/>
            <person name="Adriaenssens E.M."/>
            <person name="Foster-Nyarko E."/>
            <person name="Jarju S."/>
            <person name="Secka A."/>
            <person name="Antonio M."/>
            <person name="Oren A."/>
            <person name="Chaudhuri R.R."/>
            <person name="La Ragione R."/>
            <person name="Hildebrand F."/>
            <person name="Pallen M.J."/>
        </authorList>
    </citation>
    <scope>NUCLEOTIDE SEQUENCE</scope>
    <source>
        <strain evidence="3">35461</strain>
    </source>
</reference>
<dbReference type="Gene3D" id="3.90.1750.20">
    <property type="entry name" value="Putative Large Serine Recombinase, Chain B, Domain 2"/>
    <property type="match status" value="1"/>
</dbReference>
<feature type="domain" description="Recombinase" evidence="2">
    <location>
        <begin position="161"/>
        <end position="265"/>
    </location>
</feature>
<evidence type="ECO:0000313" key="3">
    <source>
        <dbReference type="EMBL" id="HIV09084.1"/>
    </source>
</evidence>
<dbReference type="Pfam" id="PF00239">
    <property type="entry name" value="Resolvase"/>
    <property type="match status" value="1"/>
</dbReference>
<name>A0A9D1NN63_9BACT</name>
<dbReference type="PANTHER" id="PTHR30461:SF23">
    <property type="entry name" value="DNA RECOMBINASE-RELATED"/>
    <property type="match status" value="1"/>
</dbReference>
<evidence type="ECO:0000259" key="1">
    <source>
        <dbReference type="PROSITE" id="PS51736"/>
    </source>
</evidence>
<accession>A0A9D1NN63</accession>
<proteinExistence type="predicted"/>
<dbReference type="Pfam" id="PF07508">
    <property type="entry name" value="Recombinase"/>
    <property type="match status" value="1"/>
</dbReference>
<protein>
    <submittedName>
        <fullName evidence="3">Recombinase family protein</fullName>
    </submittedName>
</protein>
<dbReference type="InterPro" id="IPR036162">
    <property type="entry name" value="Resolvase-like_N_sf"/>
</dbReference>
<dbReference type="PROSITE" id="PS51736">
    <property type="entry name" value="RECOMBINASES_3"/>
    <property type="match status" value="1"/>
</dbReference>